<evidence type="ECO:0000256" key="9">
    <source>
        <dbReference type="RuleBase" id="RU000488"/>
    </source>
</evidence>
<dbReference type="Gene3D" id="1.50.40.10">
    <property type="entry name" value="Mitochondrial carrier domain"/>
    <property type="match status" value="1"/>
</dbReference>
<sequence>MAPPAVVEAVSGAAAGCVALIATYPLMTVSTQQATRSKRLQAQLPSHKKEKANAFGTIEDIAEIIRESGWQGLFQGLQASLVGTAVSQAVYFYFYSLLRKFFVGRLQRLKQTTSEDIGVGPSLTVAFLAGCANVLITNPIWVVATRMQAYQKRADEAGVDVKPPGPLAICKEIYKEEGILGFWKGVLPSIVMVSNPSVNYMLYEYLRARLEDWRRALTVSGGGALRQTTPTDVFFLSAAAKLGATVVTYPLLLVKARLQSAGKHTSSDRKYSGTVDAIERIYRTEGFLGFYKGMRAKIVQSILAAALLMAIKEQLTTATAAVLDPKVVIVSVPTKETVRQLAEVTAAKVTQ</sequence>
<keyword evidence="4 8" id="KW-0812">Transmembrane</keyword>
<evidence type="ECO:0000256" key="5">
    <source>
        <dbReference type="ARBA" id="ARBA00022737"/>
    </source>
</evidence>
<dbReference type="EMBL" id="CAUYUE010000014">
    <property type="protein sequence ID" value="CAK0786407.1"/>
    <property type="molecule type" value="Genomic_DNA"/>
</dbReference>
<feature type="repeat" description="Solcar" evidence="8">
    <location>
        <begin position="232"/>
        <end position="318"/>
    </location>
</feature>
<proteinExistence type="inferred from homology"/>
<dbReference type="GO" id="GO:0006862">
    <property type="term" value="P:nucleotide transport"/>
    <property type="evidence" value="ECO:0007669"/>
    <property type="project" value="InterPro"/>
</dbReference>
<dbReference type="AlphaFoldDB" id="A0AAV1IGV0"/>
<keyword evidence="6 10" id="KW-1133">Transmembrane helix</keyword>
<feature type="transmembrane region" description="Helical" evidence="10">
    <location>
        <begin position="76"/>
        <end position="98"/>
    </location>
</feature>
<dbReference type="Pfam" id="PF00153">
    <property type="entry name" value="Mito_carr"/>
    <property type="match status" value="3"/>
</dbReference>
<accession>A0AAV1IGV0</accession>
<dbReference type="InterPro" id="IPR018108">
    <property type="entry name" value="MCP_transmembrane"/>
</dbReference>
<dbReference type="PROSITE" id="PS50920">
    <property type="entry name" value="SOLCAR"/>
    <property type="match status" value="3"/>
</dbReference>
<dbReference type="GO" id="GO:0055085">
    <property type="term" value="P:transmembrane transport"/>
    <property type="evidence" value="ECO:0007669"/>
    <property type="project" value="InterPro"/>
</dbReference>
<dbReference type="InterPro" id="IPR044712">
    <property type="entry name" value="SLC25A32-like"/>
</dbReference>
<dbReference type="PANTHER" id="PTHR45683">
    <property type="entry name" value="MITOCHONDRIAL NICOTINAMIDE ADENINE DINUCLEOTIDE TRANSPORTER 1-RELATED-RELATED"/>
    <property type="match status" value="1"/>
</dbReference>
<feature type="repeat" description="Solcar" evidence="8">
    <location>
        <begin position="3"/>
        <end position="101"/>
    </location>
</feature>
<evidence type="ECO:0000256" key="2">
    <source>
        <dbReference type="ARBA" id="ARBA00006375"/>
    </source>
</evidence>
<comment type="caution">
    <text evidence="11">The sequence shown here is derived from an EMBL/GenBank/DDBJ whole genome shotgun (WGS) entry which is preliminary data.</text>
</comment>
<keyword evidence="3 9" id="KW-0813">Transport</keyword>
<feature type="transmembrane region" description="Helical" evidence="10">
    <location>
        <begin position="118"/>
        <end position="144"/>
    </location>
</feature>
<evidence type="ECO:0000313" key="11">
    <source>
        <dbReference type="EMBL" id="CAK0786407.1"/>
    </source>
</evidence>
<evidence type="ECO:0000256" key="1">
    <source>
        <dbReference type="ARBA" id="ARBA00004141"/>
    </source>
</evidence>
<gene>
    <name evidence="11" type="ORF">CVIRNUC_009620</name>
</gene>
<comment type="similarity">
    <text evidence="2 9">Belongs to the mitochondrial carrier (TC 2.A.29) family.</text>
</comment>
<evidence type="ECO:0000256" key="4">
    <source>
        <dbReference type="ARBA" id="ARBA00022692"/>
    </source>
</evidence>
<protein>
    <submittedName>
        <fullName evidence="11">Uncharacterized protein</fullName>
    </submittedName>
</protein>
<keyword evidence="12" id="KW-1185">Reference proteome</keyword>
<organism evidence="11 12">
    <name type="scientific">Coccomyxa viridis</name>
    <dbReference type="NCBI Taxonomy" id="1274662"/>
    <lineage>
        <taxon>Eukaryota</taxon>
        <taxon>Viridiplantae</taxon>
        <taxon>Chlorophyta</taxon>
        <taxon>core chlorophytes</taxon>
        <taxon>Trebouxiophyceae</taxon>
        <taxon>Trebouxiophyceae incertae sedis</taxon>
        <taxon>Coccomyxaceae</taxon>
        <taxon>Coccomyxa</taxon>
    </lineage>
</organism>
<reference evidence="11 12" key="1">
    <citation type="submission" date="2023-10" db="EMBL/GenBank/DDBJ databases">
        <authorList>
            <person name="Maclean D."/>
            <person name="Macfadyen A."/>
        </authorList>
    </citation>
    <scope>NUCLEOTIDE SEQUENCE [LARGE SCALE GENOMIC DNA]</scope>
</reference>
<keyword evidence="5" id="KW-0677">Repeat</keyword>
<evidence type="ECO:0000256" key="7">
    <source>
        <dbReference type="ARBA" id="ARBA00023136"/>
    </source>
</evidence>
<dbReference type="GO" id="GO:0016020">
    <property type="term" value="C:membrane"/>
    <property type="evidence" value="ECO:0007669"/>
    <property type="project" value="UniProtKB-SubCell"/>
</dbReference>
<name>A0AAV1IGV0_9CHLO</name>
<dbReference type="InterPro" id="IPR023395">
    <property type="entry name" value="MCP_dom_sf"/>
</dbReference>
<dbReference type="Proteomes" id="UP001314263">
    <property type="component" value="Unassembled WGS sequence"/>
</dbReference>
<evidence type="ECO:0000313" key="12">
    <source>
        <dbReference type="Proteomes" id="UP001314263"/>
    </source>
</evidence>
<dbReference type="SUPFAM" id="SSF103506">
    <property type="entry name" value="Mitochondrial carrier"/>
    <property type="match status" value="1"/>
</dbReference>
<feature type="repeat" description="Solcar" evidence="8">
    <location>
        <begin position="117"/>
        <end position="209"/>
    </location>
</feature>
<evidence type="ECO:0000256" key="6">
    <source>
        <dbReference type="ARBA" id="ARBA00022989"/>
    </source>
</evidence>
<evidence type="ECO:0000256" key="10">
    <source>
        <dbReference type="SAM" id="Phobius"/>
    </source>
</evidence>
<feature type="transmembrane region" description="Helical" evidence="10">
    <location>
        <begin position="6"/>
        <end position="29"/>
    </location>
</feature>
<evidence type="ECO:0000256" key="8">
    <source>
        <dbReference type="PROSITE-ProRule" id="PRU00282"/>
    </source>
</evidence>
<keyword evidence="7 8" id="KW-0472">Membrane</keyword>
<comment type="subcellular location">
    <subcellularLocation>
        <location evidence="1">Membrane</location>
        <topology evidence="1">Multi-pass membrane protein</topology>
    </subcellularLocation>
</comment>
<evidence type="ECO:0000256" key="3">
    <source>
        <dbReference type="ARBA" id="ARBA00022448"/>
    </source>
</evidence>